<dbReference type="EMBL" id="NXLY01000001">
    <property type="protein sequence ID" value="TKX34762.1"/>
    <property type="molecule type" value="Genomic_DNA"/>
</dbReference>
<feature type="transmembrane region" description="Helical" evidence="1">
    <location>
        <begin position="124"/>
        <end position="144"/>
    </location>
</feature>
<evidence type="ECO:0000313" key="3">
    <source>
        <dbReference type="Proteomes" id="UP000309584"/>
    </source>
</evidence>
<organism evidence="2 3">
    <name type="scientific">Campylobacter taeniopygiae</name>
    <dbReference type="NCBI Taxonomy" id="2510188"/>
    <lineage>
        <taxon>Bacteria</taxon>
        <taxon>Pseudomonadati</taxon>
        <taxon>Campylobacterota</taxon>
        <taxon>Epsilonproteobacteria</taxon>
        <taxon>Campylobacterales</taxon>
        <taxon>Campylobacteraceae</taxon>
        <taxon>Campylobacter</taxon>
    </lineage>
</organism>
<reference evidence="2 3" key="1">
    <citation type="submission" date="2018-05" db="EMBL/GenBank/DDBJ databases">
        <title>Novel Campyloabacter and Helicobacter Species and Strains.</title>
        <authorList>
            <person name="Mannion A.J."/>
            <person name="Shen Z."/>
            <person name="Fox J.G."/>
        </authorList>
    </citation>
    <scope>NUCLEOTIDE SEQUENCE [LARGE SCALE GENOMIC DNA]</scope>
    <source>
        <strain evidence="3">MIT10-5678</strain>
    </source>
</reference>
<accession>A0ABY2TLA6</accession>
<comment type="caution">
    <text evidence="2">The sequence shown here is derived from an EMBL/GenBank/DDBJ whole genome shotgun (WGS) entry which is preliminary data.</text>
</comment>
<keyword evidence="1" id="KW-0472">Membrane</keyword>
<feature type="transmembrane region" description="Helical" evidence="1">
    <location>
        <begin position="98"/>
        <end position="118"/>
    </location>
</feature>
<keyword evidence="3" id="KW-1185">Reference proteome</keyword>
<keyword evidence="1" id="KW-0812">Transmembrane</keyword>
<protein>
    <submittedName>
        <fullName evidence="2">Uncharacterized protein</fullName>
    </submittedName>
</protein>
<evidence type="ECO:0000313" key="2">
    <source>
        <dbReference type="EMBL" id="TKX34762.1"/>
    </source>
</evidence>
<gene>
    <name evidence="2" type="ORF">CQA75_00525</name>
</gene>
<name>A0ABY2TLA6_9BACT</name>
<evidence type="ECO:0000256" key="1">
    <source>
        <dbReference type="SAM" id="Phobius"/>
    </source>
</evidence>
<sequence length="170" mass="20121">MAFMNLNKIFRVNYDFNFFKIEKKSDIKNIILKDYILKSYKDELNPNGETFIYQGIKEQVFKENDEILILNIGRKIIFFKNLTQNSDNLGEIQTKQSVLLSFLFFGSLFFASLFLMQFNLTDLFFLILCIIVLIASSISTNLLFKHINLLKKFSKEEIREFLKKRKNVKA</sequence>
<dbReference type="Proteomes" id="UP000309584">
    <property type="component" value="Unassembled WGS sequence"/>
</dbReference>
<keyword evidence="1" id="KW-1133">Transmembrane helix</keyword>
<dbReference type="RefSeq" id="WP_137623105.1">
    <property type="nucleotide sequence ID" value="NZ_NXLY01000001.1"/>
</dbReference>
<proteinExistence type="predicted"/>